<dbReference type="InterPro" id="IPR036938">
    <property type="entry name" value="PAP2/HPO_sf"/>
</dbReference>
<keyword evidence="1" id="KW-0812">Transmembrane</keyword>
<feature type="transmembrane region" description="Helical" evidence="1">
    <location>
        <begin position="213"/>
        <end position="230"/>
    </location>
</feature>
<dbReference type="Gene3D" id="1.20.144.10">
    <property type="entry name" value="Phosphatidic acid phosphatase type 2/haloperoxidase"/>
    <property type="match status" value="1"/>
</dbReference>
<feature type="transmembrane region" description="Helical" evidence="1">
    <location>
        <begin position="79"/>
        <end position="108"/>
    </location>
</feature>
<feature type="transmembrane region" description="Helical" evidence="1">
    <location>
        <begin position="115"/>
        <end position="135"/>
    </location>
</feature>
<evidence type="ECO:0000313" key="4">
    <source>
        <dbReference type="Proteomes" id="UP000474967"/>
    </source>
</evidence>
<proteinExistence type="predicted"/>
<dbReference type="AlphaFoldDB" id="A0A6L9XUZ8"/>
<accession>A0A6L9XUZ8</accession>
<evidence type="ECO:0000259" key="2">
    <source>
        <dbReference type="SMART" id="SM00014"/>
    </source>
</evidence>
<dbReference type="SMART" id="SM00014">
    <property type="entry name" value="acidPPc"/>
    <property type="match status" value="1"/>
</dbReference>
<dbReference type="Proteomes" id="UP000474967">
    <property type="component" value="Unassembled WGS sequence"/>
</dbReference>
<feature type="domain" description="Phosphatidic acid phosphatase type 2/haloperoxidase" evidence="2">
    <location>
        <begin position="114"/>
        <end position="228"/>
    </location>
</feature>
<keyword evidence="4" id="KW-1185">Reference proteome</keyword>
<feature type="transmembrane region" description="Helical" evidence="1">
    <location>
        <begin position="155"/>
        <end position="175"/>
    </location>
</feature>
<keyword evidence="1" id="KW-1133">Transmembrane helix</keyword>
<comment type="caution">
    <text evidence="3">The sequence shown here is derived from an EMBL/GenBank/DDBJ whole genome shotgun (WGS) entry which is preliminary data.</text>
</comment>
<name>A0A6L9XUZ8_9MICO</name>
<dbReference type="CDD" id="cd03392">
    <property type="entry name" value="PAP2_like_2"/>
    <property type="match status" value="1"/>
</dbReference>
<dbReference type="Pfam" id="PF01569">
    <property type="entry name" value="PAP2"/>
    <property type="match status" value="1"/>
</dbReference>
<gene>
    <name evidence="3" type="ORF">G3T36_04150</name>
</gene>
<organism evidence="3 4">
    <name type="scientific">Leifsonia tongyongensis</name>
    <dbReference type="NCBI Taxonomy" id="1268043"/>
    <lineage>
        <taxon>Bacteria</taxon>
        <taxon>Bacillati</taxon>
        <taxon>Actinomycetota</taxon>
        <taxon>Actinomycetes</taxon>
        <taxon>Micrococcales</taxon>
        <taxon>Microbacteriaceae</taxon>
        <taxon>Leifsonia</taxon>
    </lineage>
</organism>
<feature type="transmembrane region" description="Helical" evidence="1">
    <location>
        <begin position="182"/>
        <end position="201"/>
    </location>
</feature>
<feature type="transmembrane region" description="Helical" evidence="1">
    <location>
        <begin position="31"/>
        <end position="59"/>
    </location>
</feature>
<sequence length="255" mass="28011">MVEQPTSRWTDWHRKFIVEERYVEPRVRVRFYVLATVLVVVGAIGFTILLVGVLTHSVAQLDLSVEHWFHTQRSGPATGFMIANAIIFGPIALPIIVLVVVVVWIIAARHLWRPLVLAAGMTVGVITALTLAPLVKHPRPPIGQMLFGPDHTYSFPSGHVLGTADFVLILTFLLASRIQRPWFTGSAITVSIVIIVTQIVSRLYLGYHWLSDTLASVALSMIILGVIIAIDTRKTVLIPGEPVHGAHSQAQTDGT</sequence>
<dbReference type="SUPFAM" id="SSF48317">
    <property type="entry name" value="Acid phosphatase/Vanadium-dependent haloperoxidase"/>
    <property type="match status" value="1"/>
</dbReference>
<evidence type="ECO:0000256" key="1">
    <source>
        <dbReference type="SAM" id="Phobius"/>
    </source>
</evidence>
<dbReference type="EMBL" id="JAAGWY010000001">
    <property type="protein sequence ID" value="NEN05057.1"/>
    <property type="molecule type" value="Genomic_DNA"/>
</dbReference>
<reference evidence="3 4" key="1">
    <citation type="journal article" date="2014" name="J. Microbiol.">
        <title>Diaminobutyricibacter tongyongensis gen. nov., sp. nov. and Homoserinibacter gongjuensis gen. nov., sp. nov. belong to the family Microbacteriaceae.</title>
        <authorList>
            <person name="Kim S.J."/>
            <person name="Ahn J.H."/>
            <person name="Weon H.Y."/>
            <person name="Hamada M."/>
            <person name="Suzuki K."/>
            <person name="Kwon S.W."/>
        </authorList>
    </citation>
    <scope>NUCLEOTIDE SEQUENCE [LARGE SCALE GENOMIC DNA]</scope>
    <source>
        <strain evidence="3 4">NBRC 108724</strain>
    </source>
</reference>
<evidence type="ECO:0000313" key="3">
    <source>
        <dbReference type="EMBL" id="NEN05057.1"/>
    </source>
</evidence>
<keyword evidence="1" id="KW-0472">Membrane</keyword>
<protein>
    <submittedName>
        <fullName evidence="3">Phosphatase PAP2 family protein</fullName>
    </submittedName>
</protein>
<dbReference type="InterPro" id="IPR000326">
    <property type="entry name" value="PAP2/HPO"/>
</dbReference>